<evidence type="ECO:0008006" key="3">
    <source>
        <dbReference type="Google" id="ProtNLM"/>
    </source>
</evidence>
<reference evidence="1" key="1">
    <citation type="journal article" date="2020" name="Stud. Mycol.">
        <title>101 Dothideomycetes genomes: a test case for predicting lifestyles and emergence of pathogens.</title>
        <authorList>
            <person name="Haridas S."/>
            <person name="Albert R."/>
            <person name="Binder M."/>
            <person name="Bloem J."/>
            <person name="Labutti K."/>
            <person name="Salamov A."/>
            <person name="Andreopoulos B."/>
            <person name="Baker S."/>
            <person name="Barry K."/>
            <person name="Bills G."/>
            <person name="Bluhm B."/>
            <person name="Cannon C."/>
            <person name="Castanera R."/>
            <person name="Culley D."/>
            <person name="Daum C."/>
            <person name="Ezra D."/>
            <person name="Gonzalez J."/>
            <person name="Henrissat B."/>
            <person name="Kuo A."/>
            <person name="Liang C."/>
            <person name="Lipzen A."/>
            <person name="Lutzoni F."/>
            <person name="Magnuson J."/>
            <person name="Mondo S."/>
            <person name="Nolan M."/>
            <person name="Ohm R."/>
            <person name="Pangilinan J."/>
            <person name="Park H.-J."/>
            <person name="Ramirez L."/>
            <person name="Alfaro M."/>
            <person name="Sun H."/>
            <person name="Tritt A."/>
            <person name="Yoshinaga Y."/>
            <person name="Zwiers L.-H."/>
            <person name="Turgeon B."/>
            <person name="Goodwin S."/>
            <person name="Spatafora J."/>
            <person name="Crous P."/>
            <person name="Grigoriev I."/>
        </authorList>
    </citation>
    <scope>NUCLEOTIDE SEQUENCE</scope>
    <source>
        <strain evidence="1">CBS 122367</strain>
    </source>
</reference>
<dbReference type="OrthoDB" id="5425161at2759"/>
<keyword evidence="2" id="KW-1185">Reference proteome</keyword>
<dbReference type="Proteomes" id="UP000799291">
    <property type="component" value="Unassembled WGS sequence"/>
</dbReference>
<proteinExistence type="predicted"/>
<feature type="non-terminal residue" evidence="1">
    <location>
        <position position="1"/>
    </location>
</feature>
<evidence type="ECO:0000313" key="1">
    <source>
        <dbReference type="EMBL" id="KAF2684795.1"/>
    </source>
</evidence>
<organism evidence="1 2">
    <name type="scientific">Lentithecium fluviatile CBS 122367</name>
    <dbReference type="NCBI Taxonomy" id="1168545"/>
    <lineage>
        <taxon>Eukaryota</taxon>
        <taxon>Fungi</taxon>
        <taxon>Dikarya</taxon>
        <taxon>Ascomycota</taxon>
        <taxon>Pezizomycotina</taxon>
        <taxon>Dothideomycetes</taxon>
        <taxon>Pleosporomycetidae</taxon>
        <taxon>Pleosporales</taxon>
        <taxon>Massarineae</taxon>
        <taxon>Lentitheciaceae</taxon>
        <taxon>Lentithecium</taxon>
    </lineage>
</organism>
<protein>
    <recommendedName>
        <fullName evidence="3">DDE-1 domain-containing protein</fullName>
    </recommendedName>
</protein>
<dbReference type="AlphaFoldDB" id="A0A6G1J3I7"/>
<gene>
    <name evidence="1" type="ORF">K458DRAFT_302100</name>
</gene>
<accession>A0A6G1J3I7</accession>
<name>A0A6G1J3I7_9PLEO</name>
<dbReference type="EMBL" id="MU005580">
    <property type="protein sequence ID" value="KAF2684795.1"/>
    <property type="molecule type" value="Genomic_DNA"/>
</dbReference>
<sequence>PPYSTHLLQPLDLLVFLVTKTVTRTQRICDLASLNNAAPIKKERFISYYYAAREEAFLERII</sequence>
<evidence type="ECO:0000313" key="2">
    <source>
        <dbReference type="Proteomes" id="UP000799291"/>
    </source>
</evidence>